<evidence type="ECO:0000313" key="2">
    <source>
        <dbReference type="Proteomes" id="UP000661696"/>
    </source>
</evidence>
<dbReference type="InterPro" id="IPR011250">
    <property type="entry name" value="OMP/PagP_B-barrel"/>
</dbReference>
<protein>
    <recommendedName>
        <fullName evidence="3">Outer membrane protein beta-barrel domain-containing protein</fullName>
    </recommendedName>
</protein>
<dbReference type="RefSeq" id="WP_202092033.1">
    <property type="nucleotide sequence ID" value="NZ_JAELVM010000002.1"/>
</dbReference>
<keyword evidence="2" id="KW-1185">Reference proteome</keyword>
<comment type="caution">
    <text evidence="1">The sequence shown here is derived from an EMBL/GenBank/DDBJ whole genome shotgun (WGS) entry which is preliminary data.</text>
</comment>
<dbReference type="Proteomes" id="UP000661696">
    <property type="component" value="Unassembled WGS sequence"/>
</dbReference>
<evidence type="ECO:0000313" key="1">
    <source>
        <dbReference type="EMBL" id="MBL1221963.1"/>
    </source>
</evidence>
<dbReference type="EMBL" id="JAELVM010000002">
    <property type="protein sequence ID" value="MBL1221963.1"/>
    <property type="molecule type" value="Genomic_DNA"/>
</dbReference>
<gene>
    <name evidence="1" type="ORF">JET18_14005</name>
</gene>
<name>A0ABS1QH85_9FLAO</name>
<proteinExistence type="predicted"/>
<evidence type="ECO:0008006" key="3">
    <source>
        <dbReference type="Google" id="ProtNLM"/>
    </source>
</evidence>
<accession>A0ABS1QH85</accession>
<dbReference type="SUPFAM" id="SSF56925">
    <property type="entry name" value="OMPA-like"/>
    <property type="match status" value="1"/>
</dbReference>
<sequence>MKKSIIIIATGLIFSATVKAQTGKHEIRIGYSEGSSLKLKDEVLGGFANAIVSAIVPDANAYVQKDSKQLGVFGLGYRNQITDRLKVGGDLGYMKSEQTFGQKAAATTKMGDIKKTQHVFIAMPVVEYSYIKTPWLNFYGSAAAGVNLTSSTERKNGQTSKDSKVGFAYQVSPAGLRVGKKLAGFAEVGYGNKGIVTAGISYGF</sequence>
<organism evidence="1 2">
    <name type="scientific">Chryseobacterium endalhagicum</name>
    <dbReference type="NCBI Taxonomy" id="2797638"/>
    <lineage>
        <taxon>Bacteria</taxon>
        <taxon>Pseudomonadati</taxon>
        <taxon>Bacteroidota</taxon>
        <taxon>Flavobacteriia</taxon>
        <taxon>Flavobacteriales</taxon>
        <taxon>Weeksellaceae</taxon>
        <taxon>Chryseobacterium group</taxon>
        <taxon>Chryseobacterium</taxon>
    </lineage>
</organism>
<reference evidence="1 2" key="1">
    <citation type="submission" date="2020-12" db="EMBL/GenBank/DDBJ databases">
        <title>Chryseobacterium endoalhailicus sp. nov., isolated from seed of leguminous plant.</title>
        <authorList>
            <person name="Zhang X."/>
        </authorList>
    </citation>
    <scope>NUCLEOTIDE SEQUENCE [LARGE SCALE GENOMIC DNA]</scope>
    <source>
        <strain evidence="1 2">L7</strain>
    </source>
</reference>